<feature type="compositionally biased region" description="Gly residues" evidence="7">
    <location>
        <begin position="577"/>
        <end position="586"/>
    </location>
</feature>
<dbReference type="PANTHER" id="PTHR13018:SF5">
    <property type="entry name" value="RE44586P"/>
    <property type="match status" value="1"/>
</dbReference>
<comment type="similarity">
    <text evidence="2">Belongs to the CSC1 (TC 1.A.17) family.</text>
</comment>
<feature type="region of interest" description="Disordered" evidence="7">
    <location>
        <begin position="573"/>
        <end position="598"/>
    </location>
</feature>
<dbReference type="InterPro" id="IPR003864">
    <property type="entry name" value="CSC1/OSCA1-like_7TM"/>
</dbReference>
<feature type="chain" id="PRO_5035217971" description="CSC1/OSCA1-like 7TM region domain-containing protein" evidence="9">
    <location>
        <begin position="34"/>
        <end position="1201"/>
    </location>
</feature>
<feature type="domain" description="CSC1/OSCA1-like N-terminal transmembrane" evidence="11">
    <location>
        <begin position="83"/>
        <end position="249"/>
    </location>
</feature>
<evidence type="ECO:0008006" key="14">
    <source>
        <dbReference type="Google" id="ProtNLM"/>
    </source>
</evidence>
<feature type="transmembrane region" description="Helical" evidence="8">
    <location>
        <begin position="839"/>
        <end position="860"/>
    </location>
</feature>
<feature type="transmembrane region" description="Helical" evidence="8">
    <location>
        <begin position="724"/>
        <end position="745"/>
    </location>
</feature>
<evidence type="ECO:0000256" key="2">
    <source>
        <dbReference type="ARBA" id="ARBA00007779"/>
    </source>
</evidence>
<keyword evidence="5 8" id="KW-1133">Transmembrane helix</keyword>
<feature type="signal peptide" evidence="9">
    <location>
        <begin position="1"/>
        <end position="33"/>
    </location>
</feature>
<feature type="region of interest" description="Disordered" evidence="7">
    <location>
        <begin position="1072"/>
        <end position="1125"/>
    </location>
</feature>
<proteinExistence type="inferred from homology"/>
<dbReference type="AlphaFoldDB" id="A0A8J5XGI8"/>
<dbReference type="PANTHER" id="PTHR13018">
    <property type="entry name" value="PROBABLE MEMBRANE PROTEIN DUF221-RELATED"/>
    <property type="match status" value="1"/>
</dbReference>
<sequence>MPRPLRALCAAVALTSGTLVGAALLARPSRARASPPPAAFGDGDGSAAAAAARASAGGAAGGGSKSPEPRPAEPSIPPDVLQFLSLFAYQALTVGGYLVVFALLRRRARWLPLLAPHRPDGPIGRARGVCAWLARIARTRDDELCEAGGVDGVLHVRAARAHARLSAWLCVTSLPLIAAYATAPGGDLNGFSRLAMSNVLAAEAAAARAAGGATGHEPAGNAVGWRGDGWTADWRRWATVVAVWANALLALRAADALDARVARLSAEYARVAAPLHAYALVLHDLPPSVGAREVAALLRAVLGADAVVSSHLVRRFSAGPDAPRPSGARKLEAGARTLAACVGLDRLPLLRLLLTGRGGLREAVSRYEAALAALAARERSAAPPAGACAAAVSRWLGEVGGGGDGLARARARAADARADVCALVAAALKAEADETCAHAPCSARRRAARAVGAEHGGGEAAWRGASAAGGDGDGDGDGGVDGDDEDGNDGGGGDVDGTDADARAAAAAAAAASAAAAVDAADADADADAADAARLFDVASCAAAGSAARSVGAPSRARAPALLGAERALAAPPAGARGVGAGAGAGDGDDGGRGGGVDALRDATEPSRSVIVVLNSLARACVVATAPLVVNGGRVGGDDADGDRVGAPRANEYVVLARRRAVADGMLAVSTRSRAGCALLLRGARAWRAAPLGEPRDVLWRALEELPQAHVRARRAALLGAAKAGAFATWSVLVGGLAAGVQLLLAQLAHAPVAWLRVGATALAGIAPVIINNGLLVLMAPLLADLAERYGGLWRRSALAEAVQRDYLWFLRTVGFAAPLLASSVASSLLELSRSPSSLLGLLASNVPASASFFLSYVLLRAAYAASEALGVVRVLLCALRVGVAGCDVERARAAEPPPSRREVAAAWGGFAHLVMVTYAPIAPVLAPVALLYFCAAGAGATLATAAVERSEFESGGRLARLQAAQAADNVAIAAFVQAATLALAGGQSATGVGPFCAITPLALLVVHYRGRIAQRQATGLFGAARGVLPLADAAAVDDARPKAQLREQLLALGRERRAWAPPCAPQLVARQRAPGAAPPPLQPGGVSFGRGASLGGGGGGGDLEAGASAPPPPLPLARRTSTGSVASLQTAAEDLMPAFEVGADSAGGEAARARRVASGVGAGGAQLEGGAEARLEALLAWQRRYDAPDATAYVPPHAEG</sequence>
<feature type="transmembrane region" description="Helical" evidence="8">
    <location>
        <begin position="765"/>
        <end position="786"/>
    </location>
</feature>
<gene>
    <name evidence="12" type="ORF">KFE25_005008</name>
</gene>
<feature type="region of interest" description="Disordered" evidence="7">
    <location>
        <begin position="458"/>
        <end position="499"/>
    </location>
</feature>
<evidence type="ECO:0000256" key="1">
    <source>
        <dbReference type="ARBA" id="ARBA00004141"/>
    </source>
</evidence>
<dbReference type="Pfam" id="PF02714">
    <property type="entry name" value="RSN1_7TM"/>
    <property type="match status" value="1"/>
</dbReference>
<evidence type="ECO:0000256" key="5">
    <source>
        <dbReference type="ARBA" id="ARBA00022989"/>
    </source>
</evidence>
<keyword evidence="13" id="KW-1185">Reference proteome</keyword>
<accession>A0A8J5XGI8</accession>
<comment type="caution">
    <text evidence="12">The sequence shown here is derived from an EMBL/GenBank/DDBJ whole genome shotgun (WGS) entry which is preliminary data.</text>
</comment>
<keyword evidence="3" id="KW-0813">Transport</keyword>
<feature type="transmembrane region" description="Helical" evidence="8">
    <location>
        <begin position="807"/>
        <end position="827"/>
    </location>
</feature>
<evidence type="ECO:0000313" key="13">
    <source>
        <dbReference type="Proteomes" id="UP000751190"/>
    </source>
</evidence>
<dbReference type="EMBL" id="JAGTXO010000016">
    <property type="protein sequence ID" value="KAG8463497.1"/>
    <property type="molecule type" value="Genomic_DNA"/>
</dbReference>
<feature type="compositionally biased region" description="Gly residues" evidence="7">
    <location>
        <begin position="1087"/>
        <end position="1104"/>
    </location>
</feature>
<feature type="compositionally biased region" description="Acidic residues" evidence="7">
    <location>
        <begin position="472"/>
        <end position="488"/>
    </location>
</feature>
<feature type="transmembrane region" description="Helical" evidence="8">
    <location>
        <begin position="904"/>
        <end position="923"/>
    </location>
</feature>
<reference evidence="12" key="1">
    <citation type="submission" date="2021-05" db="EMBL/GenBank/DDBJ databases">
        <title>The genome of the haptophyte Pavlova lutheri (Diacronema luteri, Pavlovales) - a model for lipid biosynthesis in eukaryotic algae.</title>
        <authorList>
            <person name="Hulatt C.J."/>
            <person name="Posewitz M.C."/>
        </authorList>
    </citation>
    <scope>NUCLEOTIDE SEQUENCE</scope>
    <source>
        <strain evidence="12">NIVA-4/92</strain>
    </source>
</reference>
<evidence type="ECO:0000313" key="12">
    <source>
        <dbReference type="EMBL" id="KAG8463497.1"/>
    </source>
</evidence>
<feature type="transmembrane region" description="Helical" evidence="8">
    <location>
        <begin position="80"/>
        <end position="104"/>
    </location>
</feature>
<keyword evidence="4 8" id="KW-0812">Transmembrane</keyword>
<evidence type="ECO:0000256" key="3">
    <source>
        <dbReference type="ARBA" id="ARBA00022448"/>
    </source>
</evidence>
<evidence type="ECO:0000259" key="10">
    <source>
        <dbReference type="Pfam" id="PF02714"/>
    </source>
</evidence>
<evidence type="ECO:0000256" key="7">
    <source>
        <dbReference type="SAM" id="MobiDB-lite"/>
    </source>
</evidence>
<keyword evidence="9" id="KW-0732">Signal</keyword>
<evidence type="ECO:0000256" key="6">
    <source>
        <dbReference type="ARBA" id="ARBA00023136"/>
    </source>
</evidence>
<name>A0A8J5XGI8_DIALT</name>
<evidence type="ECO:0000259" key="11">
    <source>
        <dbReference type="Pfam" id="PF13967"/>
    </source>
</evidence>
<protein>
    <recommendedName>
        <fullName evidence="14">CSC1/OSCA1-like 7TM region domain-containing protein</fullName>
    </recommendedName>
</protein>
<organism evidence="12 13">
    <name type="scientific">Diacronema lutheri</name>
    <name type="common">Unicellular marine alga</name>
    <name type="synonym">Monochrysis lutheri</name>
    <dbReference type="NCBI Taxonomy" id="2081491"/>
    <lineage>
        <taxon>Eukaryota</taxon>
        <taxon>Haptista</taxon>
        <taxon>Haptophyta</taxon>
        <taxon>Pavlovophyceae</taxon>
        <taxon>Pavlovales</taxon>
        <taxon>Pavlovaceae</taxon>
        <taxon>Diacronema</taxon>
    </lineage>
</organism>
<dbReference type="InterPro" id="IPR045122">
    <property type="entry name" value="Csc1-like"/>
</dbReference>
<comment type="subcellular location">
    <subcellularLocation>
        <location evidence="1">Membrane</location>
        <topology evidence="1">Multi-pass membrane protein</topology>
    </subcellularLocation>
</comment>
<evidence type="ECO:0000256" key="8">
    <source>
        <dbReference type="SAM" id="Phobius"/>
    </source>
</evidence>
<keyword evidence="6 8" id="KW-0472">Membrane</keyword>
<feature type="transmembrane region" description="Helical" evidence="8">
    <location>
        <begin position="992"/>
        <end position="1009"/>
    </location>
</feature>
<feature type="domain" description="CSC1/OSCA1-like 7TM region" evidence="10">
    <location>
        <begin position="761"/>
        <end position="959"/>
    </location>
</feature>
<dbReference type="InterPro" id="IPR032880">
    <property type="entry name" value="CSC1/OSCA1-like_N"/>
</dbReference>
<evidence type="ECO:0000256" key="9">
    <source>
        <dbReference type="SAM" id="SignalP"/>
    </source>
</evidence>
<dbReference type="Proteomes" id="UP000751190">
    <property type="component" value="Unassembled WGS sequence"/>
</dbReference>
<dbReference type="GO" id="GO:0005886">
    <property type="term" value="C:plasma membrane"/>
    <property type="evidence" value="ECO:0007669"/>
    <property type="project" value="TreeGrafter"/>
</dbReference>
<feature type="transmembrane region" description="Helical" evidence="8">
    <location>
        <begin position="165"/>
        <end position="183"/>
    </location>
</feature>
<dbReference type="Pfam" id="PF13967">
    <property type="entry name" value="RSN1_TM"/>
    <property type="match status" value="1"/>
</dbReference>
<evidence type="ECO:0000256" key="4">
    <source>
        <dbReference type="ARBA" id="ARBA00022692"/>
    </source>
</evidence>
<dbReference type="GO" id="GO:0005227">
    <property type="term" value="F:calcium-activated cation channel activity"/>
    <property type="evidence" value="ECO:0007669"/>
    <property type="project" value="InterPro"/>
</dbReference>